<dbReference type="InterPro" id="IPR013695">
    <property type="entry name" value="WAK"/>
</dbReference>
<dbReference type="GO" id="GO:0004674">
    <property type="term" value="F:protein serine/threonine kinase activity"/>
    <property type="evidence" value="ECO:0007669"/>
    <property type="project" value="UniProtKB-KW"/>
</dbReference>
<dbReference type="Proteomes" id="UP000515124">
    <property type="component" value="Unplaced"/>
</dbReference>
<dbReference type="InterPro" id="IPR000719">
    <property type="entry name" value="Prot_kinase_dom"/>
</dbReference>
<evidence type="ECO:0000259" key="17">
    <source>
        <dbReference type="PROSITE" id="PS50011"/>
    </source>
</evidence>
<evidence type="ECO:0000256" key="10">
    <source>
        <dbReference type="ARBA" id="ARBA00023136"/>
    </source>
</evidence>
<dbReference type="AlphaFoldDB" id="A0A6P5RBQ2"/>
<dbReference type="SMART" id="SM00179">
    <property type="entry name" value="EGF_CA"/>
    <property type="match status" value="1"/>
</dbReference>
<dbReference type="PANTHER" id="PTHR27005">
    <property type="entry name" value="WALL-ASSOCIATED RECEPTOR KINASE-LIKE 21"/>
    <property type="match status" value="1"/>
</dbReference>
<sequence length="657" mass="72567">MDVVQITLFLWYMTAVASDAPLGKPNCSSQCGSVTQIPYPFGIEAGCYLDDWFQIICDNSASPPKAFLNVTGLEVLEISVEGTLKVESPITFSNCSNKPVGRQTPNLEGSPFVFSLKNRFTSLSCGGIALMTSLDGSTIAGCLSICDDSSTGYLRTKSCTGMNCCQTTITPYLRSFNTSFGAVLNADRKACKSAFLVEHDWFTSNSTNVSAIGEMDYVPMVLEWHVLDLNYTKFDIYGTNNWTDDKSTDCSSSQCFCSKGYHGNPYLLHGCQDINECEDPDHPYRCGSGICINYPGSFMCQLPDQRSSRVTLAIIVPSSVLGLLFLLTGMWWAHKVMKKRKDMKRKEKFFRQNGGLVLEQQLSSGELNVEKVKLFNCKELEKATDHFNADRVIGQGGQGTVYKGMLRLRISIEVAGALSYLHSAASFPIYHRDIKSSNILLDEKYRAKVADFGTSRSISIDQTHLTTLVHGTFGYLDPEYFQSSQFTEKSDVYSFGVVLAELLTGQKPVSFMRSPESRSLATYFLMSMEDNNLFAILDAQVMKDGGKDEIVGVAILAKKCLNLNGRNRPTMKEVLVELEGIQLSVKASDVQKTFAEVEYDQSQITEPWDISSLSAGSCMDSGTSSSFSESKRDSIHNPIIHTKGRACMNIMASLKPS</sequence>
<dbReference type="InterPro" id="IPR011009">
    <property type="entry name" value="Kinase-like_dom_sf"/>
</dbReference>
<accession>A0A6P5RBQ2</accession>
<evidence type="ECO:0000256" key="3">
    <source>
        <dbReference type="ARBA" id="ARBA00022679"/>
    </source>
</evidence>
<keyword evidence="18" id="KW-1185">Reference proteome</keyword>
<dbReference type="Gene3D" id="2.10.25.10">
    <property type="entry name" value="Laminin"/>
    <property type="match status" value="1"/>
</dbReference>
<evidence type="ECO:0000256" key="5">
    <source>
        <dbReference type="ARBA" id="ARBA00022729"/>
    </source>
</evidence>
<dbReference type="InterPro" id="IPR001881">
    <property type="entry name" value="EGF-like_Ca-bd_dom"/>
</dbReference>
<dbReference type="FunFam" id="1.10.510.10:FF:001470">
    <property type="entry name" value="Os04g0517700 protein"/>
    <property type="match status" value="1"/>
</dbReference>
<dbReference type="GO" id="GO:0005509">
    <property type="term" value="F:calcium ion binding"/>
    <property type="evidence" value="ECO:0007669"/>
    <property type="project" value="InterPro"/>
</dbReference>
<comment type="catalytic activity">
    <reaction evidence="13">
        <text>L-seryl-[protein] + ATP = O-phospho-L-seryl-[protein] + ADP + H(+)</text>
        <dbReference type="Rhea" id="RHEA:17989"/>
        <dbReference type="Rhea" id="RHEA-COMP:9863"/>
        <dbReference type="Rhea" id="RHEA-COMP:11604"/>
        <dbReference type="ChEBI" id="CHEBI:15378"/>
        <dbReference type="ChEBI" id="CHEBI:29999"/>
        <dbReference type="ChEBI" id="CHEBI:30616"/>
        <dbReference type="ChEBI" id="CHEBI:83421"/>
        <dbReference type="ChEBI" id="CHEBI:456216"/>
    </reaction>
</comment>
<evidence type="ECO:0000256" key="1">
    <source>
        <dbReference type="ARBA" id="ARBA00004479"/>
    </source>
</evidence>
<evidence type="ECO:0000256" key="2">
    <source>
        <dbReference type="ARBA" id="ARBA00022527"/>
    </source>
</evidence>
<comment type="subcellular location">
    <subcellularLocation>
        <location evidence="1">Membrane</location>
        <topology evidence="1">Single-pass type I membrane protein</topology>
    </subcellularLocation>
</comment>
<feature type="domain" description="Protein kinase" evidence="17">
    <location>
        <begin position="310"/>
        <end position="581"/>
    </location>
</feature>
<dbReference type="Pfam" id="PF08488">
    <property type="entry name" value="WAK"/>
    <property type="match status" value="1"/>
</dbReference>
<keyword evidence="6" id="KW-0547">Nucleotide-binding</keyword>
<dbReference type="RefSeq" id="XP_021800364.1">
    <property type="nucleotide sequence ID" value="XM_021944672.1"/>
</dbReference>
<evidence type="ECO:0000256" key="4">
    <source>
        <dbReference type="ARBA" id="ARBA00022692"/>
    </source>
</evidence>
<keyword evidence="5 16" id="KW-0732">Signal</keyword>
<feature type="transmembrane region" description="Helical" evidence="15">
    <location>
        <begin position="310"/>
        <end position="333"/>
    </location>
</feature>
<evidence type="ECO:0000256" key="9">
    <source>
        <dbReference type="ARBA" id="ARBA00022989"/>
    </source>
</evidence>
<dbReference type="InterPro" id="IPR018097">
    <property type="entry name" value="EGF_Ca-bd_CS"/>
</dbReference>
<dbReference type="CDD" id="cd00054">
    <property type="entry name" value="EGF_CA"/>
    <property type="match status" value="1"/>
</dbReference>
<proteinExistence type="predicted"/>
<dbReference type="PROSITE" id="PS00108">
    <property type="entry name" value="PROTEIN_KINASE_ST"/>
    <property type="match status" value="1"/>
</dbReference>
<dbReference type="InterPro" id="IPR045274">
    <property type="entry name" value="WAK-like"/>
</dbReference>
<feature type="chain" id="PRO_5027729423" evidence="16">
    <location>
        <begin position="19"/>
        <end position="657"/>
    </location>
</feature>
<keyword evidence="2" id="KW-0723">Serine/threonine-protein kinase</keyword>
<name>A0A6P5RBQ2_PRUAV</name>
<gene>
    <name evidence="19" type="primary">LOC110744684</name>
</gene>
<dbReference type="Pfam" id="PF00069">
    <property type="entry name" value="Pkinase"/>
    <property type="match status" value="1"/>
</dbReference>
<evidence type="ECO:0000256" key="6">
    <source>
        <dbReference type="ARBA" id="ARBA00022741"/>
    </source>
</evidence>
<dbReference type="PROSITE" id="PS50011">
    <property type="entry name" value="PROTEIN_KINASE_DOM"/>
    <property type="match status" value="1"/>
</dbReference>
<evidence type="ECO:0000256" key="12">
    <source>
        <dbReference type="ARBA" id="ARBA00023180"/>
    </source>
</evidence>
<keyword evidence="8" id="KW-0067">ATP-binding</keyword>
<dbReference type="InterPro" id="IPR025287">
    <property type="entry name" value="WAK_GUB"/>
</dbReference>
<dbReference type="GeneID" id="110744684"/>
<dbReference type="Pfam" id="PF13947">
    <property type="entry name" value="GUB_WAK_bind"/>
    <property type="match status" value="1"/>
</dbReference>
<keyword evidence="12" id="KW-0325">Glycoprotein</keyword>
<evidence type="ECO:0000256" key="16">
    <source>
        <dbReference type="SAM" id="SignalP"/>
    </source>
</evidence>
<evidence type="ECO:0000256" key="15">
    <source>
        <dbReference type="SAM" id="Phobius"/>
    </source>
</evidence>
<dbReference type="Gene3D" id="1.10.510.10">
    <property type="entry name" value="Transferase(Phosphotransferase) domain 1"/>
    <property type="match status" value="1"/>
</dbReference>
<keyword evidence="10 15" id="KW-0472">Membrane</keyword>
<keyword evidence="3" id="KW-0808">Transferase</keyword>
<dbReference type="InterPro" id="IPR008271">
    <property type="entry name" value="Ser/Thr_kinase_AS"/>
</dbReference>
<evidence type="ECO:0000256" key="11">
    <source>
        <dbReference type="ARBA" id="ARBA00023157"/>
    </source>
</evidence>
<feature type="signal peptide" evidence="16">
    <location>
        <begin position="1"/>
        <end position="18"/>
    </location>
</feature>
<reference evidence="19" key="1">
    <citation type="submission" date="2025-08" db="UniProtKB">
        <authorList>
            <consortium name="RefSeq"/>
        </authorList>
    </citation>
    <scope>IDENTIFICATION</scope>
</reference>
<dbReference type="GO" id="GO:0005524">
    <property type="term" value="F:ATP binding"/>
    <property type="evidence" value="ECO:0007669"/>
    <property type="project" value="UniProtKB-KW"/>
</dbReference>
<keyword evidence="11" id="KW-1015">Disulfide bond</keyword>
<dbReference type="GO" id="GO:0005886">
    <property type="term" value="C:plasma membrane"/>
    <property type="evidence" value="ECO:0007669"/>
    <property type="project" value="TreeGrafter"/>
</dbReference>
<dbReference type="SUPFAM" id="SSF56112">
    <property type="entry name" value="Protein kinase-like (PK-like)"/>
    <property type="match status" value="1"/>
</dbReference>
<dbReference type="PROSITE" id="PS01187">
    <property type="entry name" value="EGF_CA"/>
    <property type="match status" value="1"/>
</dbReference>
<evidence type="ECO:0000313" key="18">
    <source>
        <dbReference type="Proteomes" id="UP000515124"/>
    </source>
</evidence>
<dbReference type="GO" id="GO:0007166">
    <property type="term" value="P:cell surface receptor signaling pathway"/>
    <property type="evidence" value="ECO:0007669"/>
    <property type="project" value="InterPro"/>
</dbReference>
<keyword evidence="9 15" id="KW-1133">Transmembrane helix</keyword>
<evidence type="ECO:0000313" key="19">
    <source>
        <dbReference type="RefSeq" id="XP_021800364.1"/>
    </source>
</evidence>
<dbReference type="SMART" id="SM00220">
    <property type="entry name" value="S_TKc"/>
    <property type="match status" value="1"/>
</dbReference>
<evidence type="ECO:0000256" key="13">
    <source>
        <dbReference type="ARBA" id="ARBA00047558"/>
    </source>
</evidence>
<dbReference type="PANTHER" id="PTHR27005:SF280">
    <property type="entry name" value="WALL-ASSOCIATED RECEPTOR KINASE-LIKE 8"/>
    <property type="match status" value="1"/>
</dbReference>
<organism evidence="18 19">
    <name type="scientific">Prunus avium</name>
    <name type="common">Cherry</name>
    <name type="synonym">Cerasus avium</name>
    <dbReference type="NCBI Taxonomy" id="42229"/>
    <lineage>
        <taxon>Eukaryota</taxon>
        <taxon>Viridiplantae</taxon>
        <taxon>Streptophyta</taxon>
        <taxon>Embryophyta</taxon>
        <taxon>Tracheophyta</taxon>
        <taxon>Spermatophyta</taxon>
        <taxon>Magnoliopsida</taxon>
        <taxon>eudicotyledons</taxon>
        <taxon>Gunneridae</taxon>
        <taxon>Pentapetalae</taxon>
        <taxon>rosids</taxon>
        <taxon>fabids</taxon>
        <taxon>Rosales</taxon>
        <taxon>Rosaceae</taxon>
        <taxon>Amygdaloideae</taxon>
        <taxon>Amygdaleae</taxon>
        <taxon>Prunus</taxon>
    </lineage>
</organism>
<protein>
    <submittedName>
        <fullName evidence="19">Wall-associated receptor kinase-like 8</fullName>
    </submittedName>
</protein>
<evidence type="ECO:0000256" key="7">
    <source>
        <dbReference type="ARBA" id="ARBA00022777"/>
    </source>
</evidence>
<dbReference type="KEGG" id="pavi:110744684"/>
<keyword evidence="7" id="KW-0418">Kinase</keyword>
<evidence type="ECO:0000256" key="8">
    <source>
        <dbReference type="ARBA" id="ARBA00022840"/>
    </source>
</evidence>
<evidence type="ECO:0000256" key="14">
    <source>
        <dbReference type="ARBA" id="ARBA00047951"/>
    </source>
</evidence>
<keyword evidence="4 15" id="KW-0812">Transmembrane</keyword>
<comment type="catalytic activity">
    <reaction evidence="14">
        <text>L-threonyl-[protein] + ATP = O-phospho-L-threonyl-[protein] + ADP + H(+)</text>
        <dbReference type="Rhea" id="RHEA:46608"/>
        <dbReference type="Rhea" id="RHEA-COMP:11060"/>
        <dbReference type="Rhea" id="RHEA-COMP:11605"/>
        <dbReference type="ChEBI" id="CHEBI:15378"/>
        <dbReference type="ChEBI" id="CHEBI:30013"/>
        <dbReference type="ChEBI" id="CHEBI:30616"/>
        <dbReference type="ChEBI" id="CHEBI:61977"/>
        <dbReference type="ChEBI" id="CHEBI:456216"/>
    </reaction>
</comment>